<keyword evidence="7" id="KW-0418">Kinase</keyword>
<evidence type="ECO:0000256" key="11">
    <source>
        <dbReference type="SAM" id="Phobius"/>
    </source>
</evidence>
<dbReference type="Gene3D" id="1.10.287.130">
    <property type="match status" value="1"/>
</dbReference>
<dbReference type="InterPro" id="IPR003660">
    <property type="entry name" value="HAMP_dom"/>
</dbReference>
<proteinExistence type="predicted"/>
<evidence type="ECO:0000256" key="3">
    <source>
        <dbReference type="ARBA" id="ARBA00012438"/>
    </source>
</evidence>
<comment type="subcellular location">
    <subcellularLocation>
        <location evidence="2">Membrane</location>
        <topology evidence="2">Multi-pass membrane protein</topology>
    </subcellularLocation>
</comment>
<dbReference type="SMART" id="SM00388">
    <property type="entry name" value="HisKA"/>
    <property type="match status" value="1"/>
</dbReference>
<dbReference type="InterPro" id="IPR003594">
    <property type="entry name" value="HATPase_dom"/>
</dbReference>
<keyword evidence="8 11" id="KW-1133">Transmembrane helix</keyword>
<dbReference type="RefSeq" id="WP_085772575.1">
    <property type="nucleotide sequence ID" value="NZ_AP027149.1"/>
</dbReference>
<evidence type="ECO:0000256" key="9">
    <source>
        <dbReference type="ARBA" id="ARBA00023012"/>
    </source>
</evidence>
<dbReference type="InterPro" id="IPR005467">
    <property type="entry name" value="His_kinase_dom"/>
</dbReference>
<dbReference type="STRING" id="655015.B1812_16675"/>
<keyword evidence="5" id="KW-0808">Transferase</keyword>
<dbReference type="InterPro" id="IPR036097">
    <property type="entry name" value="HisK_dim/P_sf"/>
</dbReference>
<dbReference type="EMBL" id="CP019948">
    <property type="protein sequence ID" value="ARN82446.1"/>
    <property type="molecule type" value="Genomic_DNA"/>
</dbReference>
<dbReference type="Pfam" id="PF02518">
    <property type="entry name" value="HATPase_c"/>
    <property type="match status" value="1"/>
</dbReference>
<keyword evidence="10 11" id="KW-0472">Membrane</keyword>
<dbReference type="OrthoDB" id="9809329at2"/>
<evidence type="ECO:0000259" key="12">
    <source>
        <dbReference type="PROSITE" id="PS50109"/>
    </source>
</evidence>
<protein>
    <recommendedName>
        <fullName evidence="3">histidine kinase</fullName>
        <ecNumber evidence="3">2.7.13.3</ecNumber>
    </recommendedName>
</protein>
<organism evidence="14 15">
    <name type="scientific">Methylocystis bryophila</name>
    <dbReference type="NCBI Taxonomy" id="655015"/>
    <lineage>
        <taxon>Bacteria</taxon>
        <taxon>Pseudomonadati</taxon>
        <taxon>Pseudomonadota</taxon>
        <taxon>Alphaproteobacteria</taxon>
        <taxon>Hyphomicrobiales</taxon>
        <taxon>Methylocystaceae</taxon>
        <taxon>Methylocystis</taxon>
    </lineage>
</organism>
<dbReference type="PANTHER" id="PTHR45436">
    <property type="entry name" value="SENSOR HISTIDINE KINASE YKOH"/>
    <property type="match status" value="1"/>
</dbReference>
<evidence type="ECO:0000313" key="14">
    <source>
        <dbReference type="EMBL" id="ARN82446.1"/>
    </source>
</evidence>
<dbReference type="CDD" id="cd00082">
    <property type="entry name" value="HisKA"/>
    <property type="match status" value="1"/>
</dbReference>
<evidence type="ECO:0000256" key="8">
    <source>
        <dbReference type="ARBA" id="ARBA00022989"/>
    </source>
</evidence>
<keyword evidence="6 11" id="KW-0812">Transmembrane</keyword>
<gene>
    <name evidence="14" type="ORF">B1812_16675</name>
</gene>
<feature type="domain" description="Histidine kinase" evidence="12">
    <location>
        <begin position="259"/>
        <end position="460"/>
    </location>
</feature>
<keyword evidence="9" id="KW-0902">Two-component regulatory system</keyword>
<dbReference type="PRINTS" id="PR00344">
    <property type="entry name" value="BCTRLSENSOR"/>
</dbReference>
<evidence type="ECO:0000313" key="15">
    <source>
        <dbReference type="Proteomes" id="UP000193978"/>
    </source>
</evidence>
<dbReference type="KEGG" id="mbry:B1812_16675"/>
<feature type="domain" description="HAMP" evidence="13">
    <location>
        <begin position="198"/>
        <end position="251"/>
    </location>
</feature>
<dbReference type="SUPFAM" id="SSF55874">
    <property type="entry name" value="ATPase domain of HSP90 chaperone/DNA topoisomerase II/histidine kinase"/>
    <property type="match status" value="1"/>
</dbReference>
<comment type="catalytic activity">
    <reaction evidence="1">
        <text>ATP + protein L-histidine = ADP + protein N-phospho-L-histidine.</text>
        <dbReference type="EC" id="2.7.13.3"/>
    </reaction>
</comment>
<dbReference type="InterPro" id="IPR004358">
    <property type="entry name" value="Sig_transdc_His_kin-like_C"/>
</dbReference>
<evidence type="ECO:0000256" key="6">
    <source>
        <dbReference type="ARBA" id="ARBA00022692"/>
    </source>
</evidence>
<keyword evidence="15" id="KW-1185">Reference proteome</keyword>
<feature type="transmembrane region" description="Helical" evidence="11">
    <location>
        <begin position="178"/>
        <end position="197"/>
    </location>
</feature>
<dbReference type="GO" id="GO:0005886">
    <property type="term" value="C:plasma membrane"/>
    <property type="evidence" value="ECO:0007669"/>
    <property type="project" value="TreeGrafter"/>
</dbReference>
<accession>A0A1W6MY36</accession>
<dbReference type="Gene3D" id="3.30.565.10">
    <property type="entry name" value="Histidine kinase-like ATPase, C-terminal domain"/>
    <property type="match status" value="1"/>
</dbReference>
<dbReference type="EC" id="2.7.13.3" evidence="3"/>
<dbReference type="InterPro" id="IPR003661">
    <property type="entry name" value="HisK_dim/P_dom"/>
</dbReference>
<dbReference type="GO" id="GO:0000155">
    <property type="term" value="F:phosphorelay sensor kinase activity"/>
    <property type="evidence" value="ECO:0007669"/>
    <property type="project" value="InterPro"/>
</dbReference>
<dbReference type="AlphaFoldDB" id="A0A1W6MY36"/>
<dbReference type="InterPro" id="IPR050428">
    <property type="entry name" value="TCS_sensor_his_kinase"/>
</dbReference>
<dbReference type="SMART" id="SM00304">
    <property type="entry name" value="HAMP"/>
    <property type="match status" value="1"/>
</dbReference>
<dbReference type="SMART" id="SM00387">
    <property type="entry name" value="HATPase_c"/>
    <property type="match status" value="1"/>
</dbReference>
<dbReference type="Pfam" id="PF00512">
    <property type="entry name" value="HisKA"/>
    <property type="match status" value="1"/>
</dbReference>
<sequence length="462" mass="49940">MRLRLFSRSLAARLTLVSVIGILVGLTLVDAGLIAAQLYEAARSEPHSWSYLGAQTAQQLVVKSLVRTAEGIVEIRPAPDLGRLTADMPNLRYAVFDQSTGEALRGSSAGLTLPLQFSNSLKSVSIDFLSPEKGTENASETTATSINTPLGTYVVAVSGFGFRWADVFFDFSSDLSRLAPQLIPIILIVIGFLWFGLRRSMAPLRKVAQQAREIDLRSLDQRLPESEVPTEIEPFVSAVNNALTSLEAGIQRERRFGANAAHELRTPIAILIALVETMPSDAVSKELKRHLSQLQSIVEQLLASARIARSPSQAADLVDLAATVFAKVSDYTPLVMENGRHIVFEGPTSGLMAKGNIRAIDSIVGNLLDNALRAEPAGGAVLVSINYDATVSIIDHGEGVPLEDREKIFEPFWRKNENTVGTGLGLAIAKELMEKIGGRIWVEDTPGGGATFKLSFPDLDKA</sequence>
<dbReference type="Proteomes" id="UP000193978">
    <property type="component" value="Chromosome"/>
</dbReference>
<dbReference type="PANTHER" id="PTHR45436:SF15">
    <property type="entry name" value="SENSOR HISTIDINE KINASE CUSS"/>
    <property type="match status" value="1"/>
</dbReference>
<dbReference type="PROSITE" id="PS50109">
    <property type="entry name" value="HIS_KIN"/>
    <property type="match status" value="1"/>
</dbReference>
<name>A0A1W6MY36_9HYPH</name>
<dbReference type="SUPFAM" id="SSF47384">
    <property type="entry name" value="Homodimeric domain of signal transducing histidine kinase"/>
    <property type="match status" value="1"/>
</dbReference>
<keyword evidence="4" id="KW-0597">Phosphoprotein</keyword>
<dbReference type="PROSITE" id="PS50885">
    <property type="entry name" value="HAMP"/>
    <property type="match status" value="1"/>
</dbReference>
<evidence type="ECO:0000259" key="13">
    <source>
        <dbReference type="PROSITE" id="PS50885"/>
    </source>
</evidence>
<evidence type="ECO:0000256" key="1">
    <source>
        <dbReference type="ARBA" id="ARBA00000085"/>
    </source>
</evidence>
<dbReference type="InterPro" id="IPR036890">
    <property type="entry name" value="HATPase_C_sf"/>
</dbReference>
<evidence type="ECO:0000256" key="5">
    <source>
        <dbReference type="ARBA" id="ARBA00022679"/>
    </source>
</evidence>
<reference evidence="14 15" key="1">
    <citation type="submission" date="2017-02" db="EMBL/GenBank/DDBJ databases">
        <authorList>
            <person name="Peterson S.W."/>
        </authorList>
    </citation>
    <scope>NUCLEOTIDE SEQUENCE [LARGE SCALE GENOMIC DNA]</scope>
    <source>
        <strain evidence="14 15">S285</strain>
    </source>
</reference>
<evidence type="ECO:0000256" key="10">
    <source>
        <dbReference type="ARBA" id="ARBA00023136"/>
    </source>
</evidence>
<evidence type="ECO:0000256" key="4">
    <source>
        <dbReference type="ARBA" id="ARBA00022553"/>
    </source>
</evidence>
<evidence type="ECO:0000256" key="2">
    <source>
        <dbReference type="ARBA" id="ARBA00004141"/>
    </source>
</evidence>
<evidence type="ECO:0000256" key="7">
    <source>
        <dbReference type="ARBA" id="ARBA00022777"/>
    </source>
</evidence>